<comment type="caution">
    <text evidence="1">The sequence shown here is derived from an EMBL/GenBank/DDBJ whole genome shotgun (WGS) entry which is preliminary data.</text>
</comment>
<gene>
    <name evidence="1" type="ORF">PAPYR_4617</name>
</gene>
<sequence>MQYFNETVITRALNTPSRFAEGIAMMQTCVTLLKLYIPALPPAPPAAAGDVAATGGRALGTHPISALLGASWTALSNQTEELMVAASGLQGDEAPSVFEVAEPTFPQDLPSQPEIQKSLVDLVAQFHTVMAPVLERIAATGVFAQLPAAAPASADPAVTEPPTFDNATANLSELD</sequence>
<evidence type="ECO:0000313" key="2">
    <source>
        <dbReference type="Proteomes" id="UP001141327"/>
    </source>
</evidence>
<evidence type="ECO:0000313" key="1">
    <source>
        <dbReference type="EMBL" id="KAJ4459326.1"/>
    </source>
</evidence>
<proteinExistence type="predicted"/>
<accession>A0ABQ8UJC0</accession>
<reference evidence="1" key="1">
    <citation type="journal article" date="2022" name="bioRxiv">
        <title>Genomics of Preaxostyla Flagellates Illuminates Evolutionary Transitions and the Path Towards Mitochondrial Loss.</title>
        <authorList>
            <person name="Novak L.V.F."/>
            <person name="Treitli S.C."/>
            <person name="Pyrih J."/>
            <person name="Halakuc P."/>
            <person name="Pipaliya S.V."/>
            <person name="Vacek V."/>
            <person name="Brzon O."/>
            <person name="Soukal P."/>
            <person name="Eme L."/>
            <person name="Dacks J.B."/>
            <person name="Karnkowska A."/>
            <person name="Elias M."/>
            <person name="Hampl V."/>
        </authorList>
    </citation>
    <scope>NUCLEOTIDE SEQUENCE</scope>
    <source>
        <strain evidence="1">RCP-MX</strain>
    </source>
</reference>
<organism evidence="1 2">
    <name type="scientific">Paratrimastix pyriformis</name>
    <dbReference type="NCBI Taxonomy" id="342808"/>
    <lineage>
        <taxon>Eukaryota</taxon>
        <taxon>Metamonada</taxon>
        <taxon>Preaxostyla</taxon>
        <taxon>Paratrimastigidae</taxon>
        <taxon>Paratrimastix</taxon>
    </lineage>
</organism>
<name>A0ABQ8UJC0_9EUKA</name>
<protein>
    <submittedName>
        <fullName evidence="1">Uncharacterized protein</fullName>
    </submittedName>
</protein>
<dbReference type="Proteomes" id="UP001141327">
    <property type="component" value="Unassembled WGS sequence"/>
</dbReference>
<dbReference type="EMBL" id="JAPMOS010000020">
    <property type="protein sequence ID" value="KAJ4459326.1"/>
    <property type="molecule type" value="Genomic_DNA"/>
</dbReference>
<keyword evidence="2" id="KW-1185">Reference proteome</keyword>